<dbReference type="InParanoid" id="A7TTE1"/>
<proteinExistence type="predicted"/>
<evidence type="ECO:0000313" key="1">
    <source>
        <dbReference type="EMBL" id="EDO14468.1"/>
    </source>
</evidence>
<dbReference type="GeneID" id="5542465"/>
<evidence type="ECO:0000313" key="2">
    <source>
        <dbReference type="Proteomes" id="UP000000267"/>
    </source>
</evidence>
<dbReference type="EMBL" id="DS480562">
    <property type="protein sequence ID" value="EDO14468.1"/>
    <property type="molecule type" value="Genomic_DNA"/>
</dbReference>
<accession>A7TTE1</accession>
<organism evidence="2">
    <name type="scientific">Vanderwaltozyma polyspora (strain ATCC 22028 / DSM 70294 / BCRC 21397 / CBS 2163 / NBRC 10782 / NRRL Y-8283 / UCD 57-17)</name>
    <name type="common">Kluyveromyces polysporus</name>
    <dbReference type="NCBI Taxonomy" id="436907"/>
    <lineage>
        <taxon>Eukaryota</taxon>
        <taxon>Fungi</taxon>
        <taxon>Dikarya</taxon>
        <taxon>Ascomycota</taxon>
        <taxon>Saccharomycotina</taxon>
        <taxon>Saccharomycetes</taxon>
        <taxon>Saccharomycetales</taxon>
        <taxon>Saccharomycetaceae</taxon>
        <taxon>Vanderwaltozyma</taxon>
    </lineage>
</organism>
<dbReference type="HOGENOM" id="CLU_2225192_0_0_1"/>
<dbReference type="RefSeq" id="XP_001642326.1">
    <property type="nucleotide sequence ID" value="XM_001642276.1"/>
</dbReference>
<keyword evidence="2" id="KW-1185">Reference proteome</keyword>
<reference evidence="1 2" key="1">
    <citation type="journal article" date="2007" name="Proc. Natl. Acad. Sci. U.S.A.">
        <title>Independent sorting-out of thousands of duplicated gene pairs in two yeast species descended from a whole-genome duplication.</title>
        <authorList>
            <person name="Scannell D.R."/>
            <person name="Frank A.C."/>
            <person name="Conant G.C."/>
            <person name="Byrne K.P."/>
            <person name="Woolfit M."/>
            <person name="Wolfe K.H."/>
        </authorList>
    </citation>
    <scope>NUCLEOTIDE SEQUENCE [LARGE SCALE GENOMIC DNA]</scope>
    <source>
        <strain evidence="2">ATCC 22028 / DSM 70294 / BCRC 21397 / CBS 2163 / NBRC 10782 / NRRL Y-8283 / UCD 57-17</strain>
    </source>
</reference>
<sequence>MCIFYTLIHRININLLRMSLEINKESITMNDSVKNTQPSDSLQNNNYRPKNTKSIQLYCLIRNIEYQCIKYLSRETSRRSQYLRLLVISSMRLINYYNNYTVVLNI</sequence>
<dbReference type="KEGG" id="vpo:Kpol_219p4"/>
<gene>
    <name evidence="1" type="ORF">Kpol_219p4</name>
</gene>
<name>A7TTE1_VANPO</name>
<dbReference type="AlphaFoldDB" id="A7TTE1"/>
<dbReference type="Proteomes" id="UP000000267">
    <property type="component" value="Unassembled WGS sequence"/>
</dbReference>
<protein>
    <submittedName>
        <fullName evidence="1">Tkp4 protein</fullName>
    </submittedName>
</protein>